<dbReference type="PANTHER" id="PTHR46825:SF11">
    <property type="entry name" value="PENICILLIN-BINDING PROTEIN 4"/>
    <property type="match status" value="1"/>
</dbReference>
<comment type="caution">
    <text evidence="4">The sequence shown here is derived from an EMBL/GenBank/DDBJ whole genome shotgun (WGS) entry which is preliminary data.</text>
</comment>
<evidence type="ECO:0000313" key="5">
    <source>
        <dbReference type="Proteomes" id="UP000019102"/>
    </source>
</evidence>
<organism evidence="4 5">
    <name type="scientific">Gracilibacillus boraciitolerans JCM 21714</name>
    <dbReference type="NCBI Taxonomy" id="1298598"/>
    <lineage>
        <taxon>Bacteria</taxon>
        <taxon>Bacillati</taxon>
        <taxon>Bacillota</taxon>
        <taxon>Bacilli</taxon>
        <taxon>Bacillales</taxon>
        <taxon>Bacillaceae</taxon>
        <taxon>Gracilibacillus</taxon>
    </lineage>
</organism>
<dbReference type="InterPro" id="IPR001466">
    <property type="entry name" value="Beta-lactam-related"/>
</dbReference>
<feature type="domain" description="Beta-lactamase-related" evidence="3">
    <location>
        <begin position="8"/>
        <end position="325"/>
    </location>
</feature>
<evidence type="ECO:0000256" key="2">
    <source>
        <dbReference type="ARBA" id="ARBA00023136"/>
    </source>
</evidence>
<dbReference type="OrthoDB" id="9803467at2"/>
<dbReference type="Pfam" id="PF00144">
    <property type="entry name" value="Beta-lactamase"/>
    <property type="match status" value="1"/>
</dbReference>
<dbReference type="InterPro" id="IPR050491">
    <property type="entry name" value="AmpC-like"/>
</dbReference>
<comment type="subcellular location">
    <subcellularLocation>
        <location evidence="1">Membrane</location>
    </subcellularLocation>
</comment>
<evidence type="ECO:0000259" key="3">
    <source>
        <dbReference type="Pfam" id="PF00144"/>
    </source>
</evidence>
<evidence type="ECO:0000313" key="4">
    <source>
        <dbReference type="EMBL" id="GAE93638.1"/>
    </source>
</evidence>
<dbReference type="AlphaFoldDB" id="W4VLC8"/>
<keyword evidence="5" id="KW-1185">Reference proteome</keyword>
<dbReference type="RefSeq" id="WP_148295009.1">
    <property type="nucleotide sequence ID" value="NZ_BAVS01000014.1"/>
</dbReference>
<proteinExistence type="predicted"/>
<dbReference type="EMBL" id="BAVS01000014">
    <property type="protein sequence ID" value="GAE93638.1"/>
    <property type="molecule type" value="Genomic_DNA"/>
</dbReference>
<dbReference type="Gene3D" id="3.40.710.10">
    <property type="entry name" value="DD-peptidase/beta-lactamase superfamily"/>
    <property type="match status" value="1"/>
</dbReference>
<name>W4VLC8_9BACI</name>
<dbReference type="STRING" id="1298598.JCM21714_2738"/>
<protein>
    <submittedName>
        <fullName evidence="4">Penicillin-binding protein</fullName>
    </submittedName>
</protein>
<dbReference type="InterPro" id="IPR012338">
    <property type="entry name" value="Beta-lactam/transpept-like"/>
</dbReference>
<dbReference type="SUPFAM" id="SSF56601">
    <property type="entry name" value="beta-lactamase/transpeptidase-like"/>
    <property type="match status" value="1"/>
</dbReference>
<dbReference type="eggNOG" id="COG1680">
    <property type="taxonomic scope" value="Bacteria"/>
</dbReference>
<reference evidence="4 5" key="1">
    <citation type="journal article" date="2014" name="Genome Announc.">
        <title>Draft Genome Sequence of the Boron-Tolerant and Moderately Halotolerant Bacterium Gracilibacillus boraciitolerans JCM 21714T.</title>
        <authorList>
            <person name="Ahmed I."/>
            <person name="Oshima K."/>
            <person name="Suda W."/>
            <person name="Kitamura K."/>
            <person name="Iida T."/>
            <person name="Ohmori Y."/>
            <person name="Fujiwara T."/>
            <person name="Hattori M."/>
            <person name="Ohkuma M."/>
        </authorList>
    </citation>
    <scope>NUCLEOTIDE SEQUENCE [LARGE SCALE GENOMIC DNA]</scope>
    <source>
        <strain evidence="4 5">JCM 21714</strain>
    </source>
</reference>
<gene>
    <name evidence="4" type="ORF">JCM21714_2738</name>
</gene>
<dbReference type="Proteomes" id="UP000019102">
    <property type="component" value="Unassembled WGS sequence"/>
</dbReference>
<keyword evidence="2" id="KW-0472">Membrane</keyword>
<evidence type="ECO:0000256" key="1">
    <source>
        <dbReference type="ARBA" id="ARBA00004370"/>
    </source>
</evidence>
<accession>W4VLC8</accession>
<dbReference type="GO" id="GO:0016020">
    <property type="term" value="C:membrane"/>
    <property type="evidence" value="ECO:0007669"/>
    <property type="project" value="UniProtKB-SubCell"/>
</dbReference>
<dbReference type="PANTHER" id="PTHR46825">
    <property type="entry name" value="D-ALANYL-D-ALANINE-CARBOXYPEPTIDASE/ENDOPEPTIDASE AMPH"/>
    <property type="match status" value="1"/>
</dbReference>
<sequence>MSNYIFNRIQEIQAQNGFSGTVLVKEEKETLAEISCGYANRSEKIKNSSFTRFGIASGCKLFTAIAICQLVENGKLSFDTKLQDCLDFSFPNFDTSISIHHLLTHTSGIPDYFDEELMDDFEELWIKNPMYRIRTLEDFLPLFQYNSMKLKVSERFHYNNAGYILLVLIVEKASNLNFSDYIHEYIFKKAEMDESGFFEFDCLPPKTALGYIDYTNGSWKKNIYSLPVKGGSDGGAYITVKDIDKFWNALIINQLLGEIYTEKLLTPYVKTNEDGGFYGYGVWIEKNNNSIQKYHIMGYDPGVSFHSAFYSETEHKLVVCSNKSEGAYDIMEEIEKEIL</sequence>